<dbReference type="Proteomes" id="UP000515450">
    <property type="component" value="Chromosome"/>
</dbReference>
<protein>
    <submittedName>
        <fullName evidence="2">7-cyano-7-deazaguanine synthase</fullName>
    </submittedName>
</protein>
<gene>
    <name evidence="2" type="ORF">HS960_05455</name>
</gene>
<sequence>MKKIKVHPPIYDIKSGNLRIKLTEEKGASSTLSVDFRTLLPFVNLVENQTREFFFLTCSVYGIDRFINRKHHSVDGWSRELQVSFPVSDLQVWNNVKEDLEDLFSFLTGDYWIIDFYKSDFVLPEFDLPLDFKEEYKQVSLFSGGLDSLIGAIDFLSKHPNERLLLASHYDPQMKGPKGDQEELLKLLDKQYEDLFDAVPSIKVTLSETTEKRETTFRSRSILFIGIALLISQGKNIQDIIVPENGSVSLNYPLSSSRRTSCSTRTTHSFVLDKTNLVLKKLNILSNISNPYEFLTKGEMVDNCSDLEFLKQIISFSNSCGKRGHRRSWTNRSATHCGVCMPCIYRQASLLNQKDFTSYGSHINSLIPFKKKKTQDVGVCLDFLNKSLSKDDIKIELIVNGIKNLSKLDNYVDVICRTRAELLNWVGKNGNTIIKSKAGL</sequence>
<dbReference type="InterPro" id="IPR014729">
    <property type="entry name" value="Rossmann-like_a/b/a_fold"/>
</dbReference>
<reference evidence="2 3" key="1">
    <citation type="journal article" date="2020" name="G3 (Bethesda)">
        <title>CeMbio - The Caenorhabditis elegans Microbiome Resource.</title>
        <authorList>
            <person name="Dirksen P."/>
            <person name="Assie A."/>
            <person name="Zimmermann J."/>
            <person name="Zhang F."/>
            <person name="Tietje A.M."/>
            <person name="Marsh S.A."/>
            <person name="Felix M.A."/>
            <person name="Shapira M."/>
            <person name="Kaleta C."/>
            <person name="Schulenburg H."/>
            <person name="Samuel B."/>
        </authorList>
    </citation>
    <scope>NUCLEOTIDE SEQUENCE [LARGE SCALE GENOMIC DNA]</scope>
    <source>
        <strain evidence="2 3">BIGb0170</strain>
    </source>
</reference>
<proteinExistence type="predicted"/>
<dbReference type="GO" id="GO:0008616">
    <property type="term" value="P:tRNA queuosine(34) biosynthetic process"/>
    <property type="evidence" value="ECO:0007669"/>
    <property type="project" value="UniProtKB-KW"/>
</dbReference>
<dbReference type="Gene3D" id="3.40.50.620">
    <property type="entry name" value="HUPs"/>
    <property type="match status" value="1"/>
</dbReference>
<dbReference type="NCBIfam" id="NF041925">
    <property type="entry name" value="QatC"/>
    <property type="match status" value="1"/>
</dbReference>
<dbReference type="RefSeq" id="WP_182331646.1">
    <property type="nucleotide sequence ID" value="NZ_CP058555.1"/>
</dbReference>
<keyword evidence="3" id="KW-1185">Reference proteome</keyword>
<dbReference type="Pfam" id="PF06508">
    <property type="entry name" value="QueC"/>
    <property type="match status" value="1"/>
</dbReference>
<accession>A0A7G5DZF9</accession>
<dbReference type="InterPro" id="IPR049676">
    <property type="entry name" value="QatC"/>
</dbReference>
<name>A0A7G5DZF9_9SPHI</name>
<organism evidence="2 3">
    <name type="scientific">Sphingobacterium paramultivorum</name>
    <dbReference type="NCBI Taxonomy" id="2886510"/>
    <lineage>
        <taxon>Bacteria</taxon>
        <taxon>Pseudomonadati</taxon>
        <taxon>Bacteroidota</taxon>
        <taxon>Sphingobacteriia</taxon>
        <taxon>Sphingobacteriales</taxon>
        <taxon>Sphingobacteriaceae</taxon>
        <taxon>Sphingobacterium</taxon>
    </lineage>
</organism>
<keyword evidence="1" id="KW-0671">Queuosine biosynthesis</keyword>
<evidence type="ECO:0000313" key="3">
    <source>
        <dbReference type="Proteomes" id="UP000515450"/>
    </source>
</evidence>
<evidence type="ECO:0000256" key="1">
    <source>
        <dbReference type="ARBA" id="ARBA00022785"/>
    </source>
</evidence>
<dbReference type="InterPro" id="IPR018317">
    <property type="entry name" value="QueC"/>
</dbReference>
<evidence type="ECO:0000313" key="2">
    <source>
        <dbReference type="EMBL" id="QMV67134.1"/>
    </source>
</evidence>
<dbReference type="AlphaFoldDB" id="A0A7G5DZF9"/>
<dbReference type="EMBL" id="CP058555">
    <property type="protein sequence ID" value="QMV67134.1"/>
    <property type="molecule type" value="Genomic_DNA"/>
</dbReference>